<dbReference type="Proteomes" id="UP000198606">
    <property type="component" value="Unassembled WGS sequence"/>
</dbReference>
<sequence>MAGRLLSFTQAAARLNLTQSAVSQQIRHLEERLGYPLFVRQPRALALTPNGAVLFEVSTRLISELQQTIDRLATPNAPLQINCLPSFTLQWLMPRLAEFNRQEPGISVRLKAEFQTLDRQSMDVQGIDLAVRYDPVNYGQLHTDHLMDEYLIPVATPRYLQRHLQPGRRLSLENAVLLHDAAPWAGAPEHIEWRTWLQAHMPDYCGPLEGPQFNLSCLATSAALNDQGIAMGRAALVYDDLVSGRLVNPFGTHVAAPARYVMLRRAENDHRVKVFAQWLTQACAEFVAARRAVLL</sequence>
<dbReference type="Gene3D" id="3.40.190.10">
    <property type="entry name" value="Periplasmic binding protein-like II"/>
    <property type="match status" value="2"/>
</dbReference>
<dbReference type="InterPro" id="IPR036388">
    <property type="entry name" value="WH-like_DNA-bd_sf"/>
</dbReference>
<evidence type="ECO:0000256" key="3">
    <source>
        <dbReference type="ARBA" id="ARBA00023125"/>
    </source>
</evidence>
<dbReference type="InterPro" id="IPR036390">
    <property type="entry name" value="WH_DNA-bd_sf"/>
</dbReference>
<dbReference type="InterPro" id="IPR005119">
    <property type="entry name" value="LysR_subst-bd"/>
</dbReference>
<name>A0A1G8PUS1_9GAMM</name>
<dbReference type="Pfam" id="PF00126">
    <property type="entry name" value="HTH_1"/>
    <property type="match status" value="1"/>
</dbReference>
<dbReference type="STRING" id="29435.SAMN05216588_13111"/>
<comment type="similarity">
    <text evidence="1">Belongs to the LysR transcriptional regulatory family.</text>
</comment>
<proteinExistence type="inferred from homology"/>
<accession>A0A1G8PUS1</accession>
<gene>
    <name evidence="6" type="ORF">SAMN05216588_13111</name>
</gene>
<dbReference type="SUPFAM" id="SSF53850">
    <property type="entry name" value="Periplasmic binding protein-like II"/>
    <property type="match status" value="1"/>
</dbReference>
<keyword evidence="3 6" id="KW-0238">DNA-binding</keyword>
<evidence type="ECO:0000313" key="6">
    <source>
        <dbReference type="EMBL" id="SDI96207.1"/>
    </source>
</evidence>
<dbReference type="PROSITE" id="PS50931">
    <property type="entry name" value="HTH_LYSR"/>
    <property type="match status" value="1"/>
</dbReference>
<dbReference type="SUPFAM" id="SSF46785">
    <property type="entry name" value="Winged helix' DNA-binding domain"/>
    <property type="match status" value="1"/>
</dbReference>
<dbReference type="PRINTS" id="PR00039">
    <property type="entry name" value="HTHLYSR"/>
</dbReference>
<dbReference type="Pfam" id="PF03466">
    <property type="entry name" value="LysR_substrate"/>
    <property type="match status" value="1"/>
</dbReference>
<dbReference type="PANTHER" id="PTHR30537:SF5">
    <property type="entry name" value="HTH-TYPE TRANSCRIPTIONAL ACTIVATOR TTDR-RELATED"/>
    <property type="match status" value="1"/>
</dbReference>
<evidence type="ECO:0000256" key="1">
    <source>
        <dbReference type="ARBA" id="ARBA00009437"/>
    </source>
</evidence>
<dbReference type="GO" id="GO:0003677">
    <property type="term" value="F:DNA binding"/>
    <property type="evidence" value="ECO:0007669"/>
    <property type="project" value="UniProtKB-KW"/>
</dbReference>
<evidence type="ECO:0000256" key="2">
    <source>
        <dbReference type="ARBA" id="ARBA00023015"/>
    </source>
</evidence>
<dbReference type="AlphaFoldDB" id="A0A1G8PUS1"/>
<organism evidence="6 7">
    <name type="scientific">Phytopseudomonas flavescens</name>
    <dbReference type="NCBI Taxonomy" id="29435"/>
    <lineage>
        <taxon>Bacteria</taxon>
        <taxon>Pseudomonadati</taxon>
        <taxon>Pseudomonadota</taxon>
        <taxon>Gammaproteobacteria</taxon>
        <taxon>Pseudomonadales</taxon>
        <taxon>Pseudomonadaceae</taxon>
        <taxon>Phytopseudomonas</taxon>
    </lineage>
</organism>
<dbReference type="CDD" id="cd08432">
    <property type="entry name" value="PBP2_GcdR_TrpI_HvrB_AmpR_like"/>
    <property type="match status" value="1"/>
</dbReference>
<feature type="domain" description="HTH lysR-type" evidence="5">
    <location>
        <begin position="1"/>
        <end position="48"/>
    </location>
</feature>
<evidence type="ECO:0000313" key="7">
    <source>
        <dbReference type="Proteomes" id="UP000198606"/>
    </source>
</evidence>
<reference evidence="6 7" key="1">
    <citation type="submission" date="2016-10" db="EMBL/GenBank/DDBJ databases">
        <authorList>
            <person name="de Groot N.N."/>
        </authorList>
    </citation>
    <scope>NUCLEOTIDE SEQUENCE [LARGE SCALE GENOMIC DNA]</scope>
    <source>
        <strain evidence="6 7">LMG 18387</strain>
    </source>
</reference>
<dbReference type="RefSeq" id="WP_084308757.1">
    <property type="nucleotide sequence ID" value="NZ_FNDG01000031.1"/>
</dbReference>
<evidence type="ECO:0000256" key="4">
    <source>
        <dbReference type="ARBA" id="ARBA00023163"/>
    </source>
</evidence>
<dbReference type="InterPro" id="IPR000847">
    <property type="entry name" value="LysR_HTH_N"/>
</dbReference>
<keyword evidence="2" id="KW-0805">Transcription regulation</keyword>
<keyword evidence="4" id="KW-0804">Transcription</keyword>
<dbReference type="InterPro" id="IPR058163">
    <property type="entry name" value="LysR-type_TF_proteobact-type"/>
</dbReference>
<dbReference type="GO" id="GO:0003700">
    <property type="term" value="F:DNA-binding transcription factor activity"/>
    <property type="evidence" value="ECO:0007669"/>
    <property type="project" value="InterPro"/>
</dbReference>
<dbReference type="PANTHER" id="PTHR30537">
    <property type="entry name" value="HTH-TYPE TRANSCRIPTIONAL REGULATOR"/>
    <property type="match status" value="1"/>
</dbReference>
<dbReference type="EMBL" id="FNDG01000031">
    <property type="protein sequence ID" value="SDI96207.1"/>
    <property type="molecule type" value="Genomic_DNA"/>
</dbReference>
<evidence type="ECO:0000259" key="5">
    <source>
        <dbReference type="PROSITE" id="PS50931"/>
    </source>
</evidence>
<dbReference type="Gene3D" id="1.10.10.10">
    <property type="entry name" value="Winged helix-like DNA-binding domain superfamily/Winged helix DNA-binding domain"/>
    <property type="match status" value="1"/>
</dbReference>
<protein>
    <submittedName>
        <fullName evidence="6">DNA-binding transcriptional regulator, LysR family</fullName>
    </submittedName>
</protein>